<protein>
    <recommendedName>
        <fullName evidence="4">Transmembrane protein</fullName>
    </recommendedName>
</protein>
<dbReference type="Proteomes" id="UP000051863">
    <property type="component" value="Unassembled WGS sequence"/>
</dbReference>
<keyword evidence="1" id="KW-1133">Transmembrane helix</keyword>
<keyword evidence="1" id="KW-0472">Membrane</keyword>
<reference evidence="2 3" key="1">
    <citation type="submission" date="2015-05" db="EMBL/GenBank/DDBJ databases">
        <title>Genome sequencing and analysis of members of genus Stenotrophomonas.</title>
        <authorList>
            <person name="Patil P.P."/>
            <person name="Midha S."/>
            <person name="Patil P.B."/>
        </authorList>
    </citation>
    <scope>NUCLEOTIDE SEQUENCE [LARGE SCALE GENOMIC DNA]</scope>
    <source>
        <strain evidence="2 3">DSM 18941</strain>
    </source>
</reference>
<evidence type="ECO:0000256" key="1">
    <source>
        <dbReference type="SAM" id="Phobius"/>
    </source>
</evidence>
<organism evidence="2 3">
    <name type="scientific">Stenotrophomonas terrae</name>
    <dbReference type="NCBI Taxonomy" id="405446"/>
    <lineage>
        <taxon>Bacteria</taxon>
        <taxon>Pseudomonadati</taxon>
        <taxon>Pseudomonadota</taxon>
        <taxon>Gammaproteobacteria</taxon>
        <taxon>Lysobacterales</taxon>
        <taxon>Lysobacteraceae</taxon>
        <taxon>Stenotrophomonas</taxon>
    </lineage>
</organism>
<dbReference type="PATRIC" id="fig|405446.3.peg.3346"/>
<comment type="caution">
    <text evidence="2">The sequence shown here is derived from an EMBL/GenBank/DDBJ whole genome shotgun (WGS) entry which is preliminary data.</text>
</comment>
<name>A0A0R0C2Q7_9GAMM</name>
<evidence type="ECO:0000313" key="3">
    <source>
        <dbReference type="Proteomes" id="UP000051863"/>
    </source>
</evidence>
<keyword evidence="3" id="KW-1185">Reference proteome</keyword>
<keyword evidence="1" id="KW-0812">Transmembrane</keyword>
<evidence type="ECO:0000313" key="2">
    <source>
        <dbReference type="EMBL" id="KRG63829.1"/>
    </source>
</evidence>
<sequence>MTTATQREMRKSDLAVLAALVVLAIAGILFRDAIGLIGFLVLLVAALIQLVRVLFFMGSRKKLKDLWEALRDAIWGL</sequence>
<dbReference type="AlphaFoldDB" id="A0A0R0C2Q7"/>
<accession>A0A0R0C2Q7</accession>
<feature type="transmembrane region" description="Helical" evidence="1">
    <location>
        <begin position="36"/>
        <end position="55"/>
    </location>
</feature>
<evidence type="ECO:0008006" key="4">
    <source>
        <dbReference type="Google" id="ProtNLM"/>
    </source>
</evidence>
<proteinExistence type="predicted"/>
<feature type="transmembrane region" description="Helical" evidence="1">
    <location>
        <begin position="12"/>
        <end position="30"/>
    </location>
</feature>
<dbReference type="EMBL" id="LDJJ01000069">
    <property type="protein sequence ID" value="KRG63829.1"/>
    <property type="molecule type" value="Genomic_DNA"/>
</dbReference>
<gene>
    <name evidence="2" type="ORF">ABB27_17285</name>
</gene>